<dbReference type="EMBL" id="AP018738">
    <property type="protein sequence ID" value="BBE52231.1"/>
    <property type="molecule type" value="Genomic_DNA"/>
</dbReference>
<keyword evidence="3" id="KW-1185">Reference proteome</keyword>
<organism evidence="2 3">
    <name type="scientific">Ferriphaselus amnicola</name>
    <dbReference type="NCBI Taxonomy" id="1188319"/>
    <lineage>
        <taxon>Bacteria</taxon>
        <taxon>Pseudomonadati</taxon>
        <taxon>Pseudomonadota</taxon>
        <taxon>Betaproteobacteria</taxon>
        <taxon>Nitrosomonadales</taxon>
        <taxon>Gallionellaceae</taxon>
        <taxon>Ferriphaselus</taxon>
    </lineage>
</organism>
<sequence length="219" mass="24057">MKLAFWLLLASNLVLLAITQLGGTASANDPQVLPEYHPELIRLLKPEPVSAPVQAATAVPISVCQDWGEFSGTELIRAEKLLAASFPAERWSKHFVERANGFWVYIPPQSSPTMLLKRSAELKMSGINDFYSVKEDGPLFGAISLGAFKRREGGEKLLARLQAKGVSDAKLEPYLTRNTYAAFTVRELTEAESSNLKQRFPASHLQVTACTSPTESPKP</sequence>
<name>A0A2Z6GF54_9PROT</name>
<dbReference type="KEGG" id="fam:OYT1_ch2725"/>
<proteinExistence type="predicted"/>
<reference evidence="2 3" key="1">
    <citation type="submission" date="2018-06" db="EMBL/GenBank/DDBJ databases">
        <title>OYT1 Genome Sequencing.</title>
        <authorList>
            <person name="Kato S."/>
            <person name="Itoh T."/>
            <person name="Ohkuma M."/>
        </authorList>
    </citation>
    <scope>NUCLEOTIDE SEQUENCE [LARGE SCALE GENOMIC DNA]</scope>
    <source>
        <strain evidence="2 3">OYT1</strain>
    </source>
</reference>
<dbReference type="OrthoDB" id="5298866at2"/>
<feature type="chain" id="PRO_5017401786" evidence="1">
    <location>
        <begin position="28"/>
        <end position="219"/>
    </location>
</feature>
<dbReference type="AlphaFoldDB" id="A0A2Z6GF54"/>
<dbReference type="STRING" id="1188319.OYT1_02199"/>
<evidence type="ECO:0000256" key="1">
    <source>
        <dbReference type="SAM" id="SignalP"/>
    </source>
</evidence>
<protein>
    <submittedName>
        <fullName evidence="2">Sporulation domain protein</fullName>
    </submittedName>
</protein>
<gene>
    <name evidence="2" type="ORF">OYT1_ch2725</name>
</gene>
<feature type="signal peptide" evidence="1">
    <location>
        <begin position="1"/>
        <end position="27"/>
    </location>
</feature>
<accession>A0A2Z6GF54</accession>
<dbReference type="Proteomes" id="UP000033070">
    <property type="component" value="Chromosome"/>
</dbReference>
<evidence type="ECO:0000313" key="3">
    <source>
        <dbReference type="Proteomes" id="UP000033070"/>
    </source>
</evidence>
<evidence type="ECO:0000313" key="2">
    <source>
        <dbReference type="EMBL" id="BBE52231.1"/>
    </source>
</evidence>
<keyword evidence="1" id="KW-0732">Signal</keyword>
<dbReference type="RefSeq" id="WP_062627302.1">
    <property type="nucleotide sequence ID" value="NZ_AP018738.1"/>
</dbReference>